<organism evidence="1">
    <name type="scientific">Mesocestoides corti</name>
    <name type="common">Flatworm</name>
    <dbReference type="NCBI Taxonomy" id="53468"/>
    <lineage>
        <taxon>Eukaryota</taxon>
        <taxon>Metazoa</taxon>
        <taxon>Spiralia</taxon>
        <taxon>Lophotrochozoa</taxon>
        <taxon>Platyhelminthes</taxon>
        <taxon>Cestoda</taxon>
        <taxon>Eucestoda</taxon>
        <taxon>Cyclophyllidea</taxon>
        <taxon>Mesocestoididae</taxon>
        <taxon>Mesocestoides</taxon>
    </lineage>
</organism>
<sequence length="125" mass="14176">MSPCSRIINSRLIRSNFYLGFSSHLGLDVGSSMTPLLKYKCTGANATHDTTTPTWLTSEVHGSVHVRPCLFLHRGYQGSVIGPELIHWPRRGSRPHAGAHINVRRFQCCLINEIRKYQKCLKIQF</sequence>
<dbReference type="WBParaSite" id="MCU_008480-RA">
    <property type="protein sequence ID" value="MCU_008480-RA"/>
    <property type="gene ID" value="MCU_008480"/>
</dbReference>
<reference evidence="1" key="1">
    <citation type="submission" date="2019-11" db="UniProtKB">
        <authorList>
            <consortium name="WormBaseParasite"/>
        </authorList>
    </citation>
    <scope>IDENTIFICATION</scope>
</reference>
<protein>
    <submittedName>
        <fullName evidence="1">Peptidase A1 domain-containing protein</fullName>
    </submittedName>
</protein>
<name>A0A5K3FHA8_MESCO</name>
<accession>A0A5K3FHA8</accession>
<dbReference type="AlphaFoldDB" id="A0A5K3FHA8"/>
<evidence type="ECO:0000313" key="1">
    <source>
        <dbReference type="WBParaSite" id="MCU_008480-RA"/>
    </source>
</evidence>
<proteinExistence type="predicted"/>